<reference evidence="3 4" key="1">
    <citation type="submission" date="2014-02" db="EMBL/GenBank/DDBJ databases">
        <authorList>
            <person name="Genoscope - CEA"/>
        </authorList>
    </citation>
    <scope>NUCLEOTIDE SEQUENCE [LARGE SCALE GENOMIC DNA]</scope>
    <source>
        <strain evidence="3 4">CS03</strain>
    </source>
</reference>
<feature type="domain" description="HTH cro/C1-type" evidence="2">
    <location>
        <begin position="7"/>
        <end position="60"/>
    </location>
</feature>
<dbReference type="EMBL" id="FO818637">
    <property type="protein sequence ID" value="CDM91644.1"/>
    <property type="molecule type" value="Genomic_DNA"/>
</dbReference>
<dbReference type="InterPro" id="IPR001387">
    <property type="entry name" value="Cro/C1-type_HTH"/>
</dbReference>
<dbReference type="Pfam" id="PF01381">
    <property type="entry name" value="HTH_3"/>
    <property type="match status" value="1"/>
</dbReference>
<organism evidence="3 4">
    <name type="scientific">Xenorhabdus bovienii</name>
    <name type="common">Xenorhabdus nematophila subsp. bovienii</name>
    <dbReference type="NCBI Taxonomy" id="40576"/>
    <lineage>
        <taxon>Bacteria</taxon>
        <taxon>Pseudomonadati</taxon>
        <taxon>Pseudomonadota</taxon>
        <taxon>Gammaproteobacteria</taxon>
        <taxon>Enterobacterales</taxon>
        <taxon>Morganellaceae</taxon>
        <taxon>Xenorhabdus</taxon>
    </lineage>
</organism>
<dbReference type="AlphaFoldDB" id="A0A0B6XG87"/>
<evidence type="ECO:0000256" key="1">
    <source>
        <dbReference type="SAM" id="Phobius"/>
    </source>
</evidence>
<feature type="transmembrane region" description="Helical" evidence="1">
    <location>
        <begin position="46"/>
        <end position="68"/>
    </location>
</feature>
<protein>
    <submittedName>
        <fullName evidence="3">Putative counterpart of the neighbouring HigA/VapI antitoxin (Toxin-antitoxin system)</fullName>
    </submittedName>
</protein>
<keyword evidence="1" id="KW-1133">Transmembrane helix</keyword>
<gene>
    <name evidence="3" type="ORF">XBW1_4295</name>
</gene>
<accession>A0A0B6XG87</accession>
<dbReference type="Gene3D" id="1.10.260.40">
    <property type="entry name" value="lambda repressor-like DNA-binding domains"/>
    <property type="match status" value="1"/>
</dbReference>
<dbReference type="RefSeq" id="WP_277914657.1">
    <property type="nucleotide sequence ID" value="NZ_CAWMEF010000001.1"/>
</dbReference>
<dbReference type="Proteomes" id="UP000032930">
    <property type="component" value="Chromosome"/>
</dbReference>
<keyword evidence="1" id="KW-0812">Transmembrane</keyword>
<evidence type="ECO:0000259" key="2">
    <source>
        <dbReference type="PROSITE" id="PS50943"/>
    </source>
</evidence>
<dbReference type="PROSITE" id="PS50943">
    <property type="entry name" value="HTH_CROC1"/>
    <property type="match status" value="1"/>
</dbReference>
<evidence type="ECO:0000313" key="4">
    <source>
        <dbReference type="Proteomes" id="UP000032930"/>
    </source>
</evidence>
<dbReference type="GO" id="GO:0003677">
    <property type="term" value="F:DNA binding"/>
    <property type="evidence" value="ECO:0007669"/>
    <property type="project" value="InterPro"/>
</dbReference>
<keyword evidence="1" id="KW-0472">Membrane</keyword>
<sequence>MHPSEIIAETLENMNISLRQFAKAMEIDPSIASKLLSGHRFVTLEMALRLSMVITVLIFLYAIMAYNLV</sequence>
<dbReference type="InterPro" id="IPR010982">
    <property type="entry name" value="Lambda_DNA-bd_dom_sf"/>
</dbReference>
<evidence type="ECO:0000313" key="3">
    <source>
        <dbReference type="EMBL" id="CDM91644.1"/>
    </source>
</evidence>
<name>A0A0B6XG87_XENBV</name>
<proteinExistence type="predicted"/>
<dbReference type="SUPFAM" id="SSF47413">
    <property type="entry name" value="lambda repressor-like DNA-binding domains"/>
    <property type="match status" value="1"/>
</dbReference>
<dbReference type="KEGG" id="xbv:XBW1_4295"/>